<proteinExistence type="predicted"/>
<dbReference type="Proteomes" id="UP000887159">
    <property type="component" value="Unassembled WGS sequence"/>
</dbReference>
<dbReference type="InterPro" id="IPR052709">
    <property type="entry name" value="Transposase-MT_Hybrid"/>
</dbReference>
<dbReference type="PANTHER" id="PTHR46060:SF1">
    <property type="entry name" value="MARINER MOS1 TRANSPOSASE-LIKE PROTEIN"/>
    <property type="match status" value="1"/>
</dbReference>
<dbReference type="InterPro" id="IPR036397">
    <property type="entry name" value="RNaseH_sf"/>
</dbReference>
<sequence length="130" mass="15271">MHVVETKIRKIRRLKITILSLEFTEVSRSVMYNILTEDIDFKKLCSLWVPRLLTVEHKQKRVAISLHFLILYEEERDAMLSRIIAGDETGESHITPELKQQSLEWRHTSSLVKIKAKKMLPKPKIMATVF</sequence>
<organism evidence="1 2">
    <name type="scientific">Trichonephila clavipes</name>
    <name type="common">Golden silk orbweaver</name>
    <name type="synonym">Nephila clavipes</name>
    <dbReference type="NCBI Taxonomy" id="2585209"/>
    <lineage>
        <taxon>Eukaryota</taxon>
        <taxon>Metazoa</taxon>
        <taxon>Ecdysozoa</taxon>
        <taxon>Arthropoda</taxon>
        <taxon>Chelicerata</taxon>
        <taxon>Arachnida</taxon>
        <taxon>Araneae</taxon>
        <taxon>Araneomorphae</taxon>
        <taxon>Entelegynae</taxon>
        <taxon>Araneoidea</taxon>
        <taxon>Nephilidae</taxon>
        <taxon>Trichonephila</taxon>
    </lineage>
</organism>
<dbReference type="EMBL" id="BMAU01021233">
    <property type="protein sequence ID" value="GFY02837.1"/>
    <property type="molecule type" value="Genomic_DNA"/>
</dbReference>
<keyword evidence="2" id="KW-1185">Reference proteome</keyword>
<gene>
    <name evidence="1" type="primary">AVEN_175805_1</name>
    <name evidence="1" type="ORF">TNCV_3507171</name>
</gene>
<dbReference type="GO" id="GO:0003676">
    <property type="term" value="F:nucleic acid binding"/>
    <property type="evidence" value="ECO:0007669"/>
    <property type="project" value="InterPro"/>
</dbReference>
<dbReference type="AlphaFoldDB" id="A0A8X6RVZ1"/>
<comment type="caution">
    <text evidence="1">The sequence shown here is derived from an EMBL/GenBank/DDBJ whole genome shotgun (WGS) entry which is preliminary data.</text>
</comment>
<dbReference type="Gene3D" id="3.30.420.10">
    <property type="entry name" value="Ribonuclease H-like superfamily/Ribonuclease H"/>
    <property type="match status" value="1"/>
</dbReference>
<dbReference type="PANTHER" id="PTHR46060">
    <property type="entry name" value="MARINER MOS1 TRANSPOSASE-LIKE PROTEIN"/>
    <property type="match status" value="1"/>
</dbReference>
<evidence type="ECO:0000313" key="1">
    <source>
        <dbReference type="EMBL" id="GFY02837.1"/>
    </source>
</evidence>
<evidence type="ECO:0000313" key="2">
    <source>
        <dbReference type="Proteomes" id="UP000887159"/>
    </source>
</evidence>
<reference evidence="1" key="1">
    <citation type="submission" date="2020-08" db="EMBL/GenBank/DDBJ databases">
        <title>Multicomponent nature underlies the extraordinary mechanical properties of spider dragline silk.</title>
        <authorList>
            <person name="Kono N."/>
            <person name="Nakamura H."/>
            <person name="Mori M."/>
            <person name="Yoshida Y."/>
            <person name="Ohtoshi R."/>
            <person name="Malay A.D."/>
            <person name="Moran D.A.P."/>
            <person name="Tomita M."/>
            <person name="Numata K."/>
            <person name="Arakawa K."/>
        </authorList>
    </citation>
    <scope>NUCLEOTIDE SEQUENCE</scope>
</reference>
<accession>A0A8X6RVZ1</accession>
<protein>
    <submittedName>
        <fullName evidence="1">Uncharacterized protein</fullName>
    </submittedName>
</protein>
<name>A0A8X6RVZ1_TRICX</name>